<evidence type="ECO:0000313" key="2">
    <source>
        <dbReference type="Proteomes" id="UP000287651"/>
    </source>
</evidence>
<dbReference type="AlphaFoldDB" id="A0A426XNQ1"/>
<name>A0A426XNQ1_ENSVE</name>
<comment type="caution">
    <text evidence="1">The sequence shown here is derived from an EMBL/GenBank/DDBJ whole genome shotgun (WGS) entry which is preliminary data.</text>
</comment>
<protein>
    <submittedName>
        <fullName evidence="1">Uncharacterized protein</fullName>
    </submittedName>
</protein>
<dbReference type="EMBL" id="AMZH03018887">
    <property type="protein sequence ID" value="RRT41052.1"/>
    <property type="molecule type" value="Genomic_DNA"/>
</dbReference>
<reference evidence="1 2" key="1">
    <citation type="journal article" date="2014" name="Agronomy (Basel)">
        <title>A Draft Genome Sequence for Ensete ventricosum, the Drought-Tolerant Tree Against Hunger.</title>
        <authorList>
            <person name="Harrison J."/>
            <person name="Moore K.A."/>
            <person name="Paszkiewicz K."/>
            <person name="Jones T."/>
            <person name="Grant M."/>
            <person name="Ambacheew D."/>
            <person name="Muzemil S."/>
            <person name="Studholme D.J."/>
        </authorList>
    </citation>
    <scope>NUCLEOTIDE SEQUENCE [LARGE SCALE GENOMIC DNA]</scope>
</reference>
<evidence type="ECO:0000313" key="1">
    <source>
        <dbReference type="EMBL" id="RRT41052.1"/>
    </source>
</evidence>
<organism evidence="1 2">
    <name type="scientific">Ensete ventricosum</name>
    <name type="common">Abyssinian banana</name>
    <name type="synonym">Musa ensete</name>
    <dbReference type="NCBI Taxonomy" id="4639"/>
    <lineage>
        <taxon>Eukaryota</taxon>
        <taxon>Viridiplantae</taxon>
        <taxon>Streptophyta</taxon>
        <taxon>Embryophyta</taxon>
        <taxon>Tracheophyta</taxon>
        <taxon>Spermatophyta</taxon>
        <taxon>Magnoliopsida</taxon>
        <taxon>Liliopsida</taxon>
        <taxon>Zingiberales</taxon>
        <taxon>Musaceae</taxon>
        <taxon>Ensete</taxon>
    </lineage>
</organism>
<accession>A0A426XNQ1</accession>
<sequence>MVNGPGTDIKVDSPIIALGGVRESDRRLELHLGRSVRVVDIILRRRRLRLGRRPQEDSRRWESTRSKWFLEVRTKTMGIDDDDDDDFVVHAYYFVYA</sequence>
<dbReference type="Proteomes" id="UP000287651">
    <property type="component" value="Unassembled WGS sequence"/>
</dbReference>
<proteinExistence type="predicted"/>
<gene>
    <name evidence="1" type="ORF">B296_00054843</name>
</gene>